<feature type="transmembrane region" description="Helical" evidence="1">
    <location>
        <begin position="146"/>
        <end position="167"/>
    </location>
</feature>
<evidence type="ECO:0000259" key="2">
    <source>
        <dbReference type="Pfam" id="PF13490"/>
    </source>
</evidence>
<evidence type="ECO:0000256" key="1">
    <source>
        <dbReference type="SAM" id="Phobius"/>
    </source>
</evidence>
<keyword evidence="4" id="KW-1185">Reference proteome</keyword>
<gene>
    <name evidence="3" type="ORF">KDA_13470</name>
</gene>
<name>A0A402B3E5_9CHLR</name>
<proteinExistence type="predicted"/>
<dbReference type="Pfam" id="PF13490">
    <property type="entry name" value="zf-HC2"/>
    <property type="match status" value="1"/>
</dbReference>
<evidence type="ECO:0000313" key="3">
    <source>
        <dbReference type="EMBL" id="GCE25863.1"/>
    </source>
</evidence>
<dbReference type="EMBL" id="BIFT01000001">
    <property type="protein sequence ID" value="GCE25863.1"/>
    <property type="molecule type" value="Genomic_DNA"/>
</dbReference>
<dbReference type="RefSeq" id="WP_126626397.1">
    <property type="nucleotide sequence ID" value="NZ_BIFT01000001.1"/>
</dbReference>
<dbReference type="InterPro" id="IPR027383">
    <property type="entry name" value="Znf_put"/>
</dbReference>
<organism evidence="3 4">
    <name type="scientific">Dictyobacter alpinus</name>
    <dbReference type="NCBI Taxonomy" id="2014873"/>
    <lineage>
        <taxon>Bacteria</taxon>
        <taxon>Bacillati</taxon>
        <taxon>Chloroflexota</taxon>
        <taxon>Ktedonobacteria</taxon>
        <taxon>Ktedonobacterales</taxon>
        <taxon>Dictyobacteraceae</taxon>
        <taxon>Dictyobacter</taxon>
    </lineage>
</organism>
<sequence>MHCAKATHQLQLYLDKQLTLAQTRALETHLSTCRSCCREYFLLEEIEQSLQHMEMVAEPANLTVNIMQKVAISSQQVRTQKREVHPLRLSLSEMIVAIILATITMFVIILNQPATRAGLPIGNGHDPISLFLFSIWNTLVTTNLNTLMACLWVFGTLLGVWITLAVAGSDMRDQWYRAVVDRLPVW</sequence>
<accession>A0A402B3E5</accession>
<feature type="transmembrane region" description="Helical" evidence="1">
    <location>
        <begin position="91"/>
        <end position="110"/>
    </location>
</feature>
<protein>
    <recommendedName>
        <fullName evidence="2">Putative zinc-finger domain-containing protein</fullName>
    </recommendedName>
</protein>
<dbReference type="Proteomes" id="UP000287171">
    <property type="component" value="Unassembled WGS sequence"/>
</dbReference>
<comment type="caution">
    <text evidence="3">The sequence shown here is derived from an EMBL/GenBank/DDBJ whole genome shotgun (WGS) entry which is preliminary data.</text>
</comment>
<keyword evidence="1" id="KW-0472">Membrane</keyword>
<dbReference type="AlphaFoldDB" id="A0A402B3E5"/>
<feature type="domain" description="Putative zinc-finger" evidence="2">
    <location>
        <begin position="3"/>
        <end position="36"/>
    </location>
</feature>
<keyword evidence="1" id="KW-0812">Transmembrane</keyword>
<keyword evidence="1" id="KW-1133">Transmembrane helix</keyword>
<dbReference type="OrthoDB" id="9782842at2"/>
<evidence type="ECO:0000313" key="4">
    <source>
        <dbReference type="Proteomes" id="UP000287171"/>
    </source>
</evidence>
<reference evidence="4" key="1">
    <citation type="submission" date="2018-12" db="EMBL/GenBank/DDBJ databases">
        <title>Tengunoibacter tsumagoiensis gen. nov., sp. nov., Dictyobacter kobayashii sp. nov., D. alpinus sp. nov., and D. joshuensis sp. nov. and description of Dictyobacteraceae fam. nov. within the order Ktedonobacterales isolated from Tengu-no-mugimeshi.</title>
        <authorList>
            <person name="Wang C.M."/>
            <person name="Zheng Y."/>
            <person name="Sakai Y."/>
            <person name="Toyoda A."/>
            <person name="Minakuchi Y."/>
            <person name="Abe K."/>
            <person name="Yokota A."/>
            <person name="Yabe S."/>
        </authorList>
    </citation>
    <scope>NUCLEOTIDE SEQUENCE [LARGE SCALE GENOMIC DNA]</scope>
    <source>
        <strain evidence="4">Uno16</strain>
    </source>
</reference>